<proteinExistence type="predicted"/>
<reference evidence="1" key="1">
    <citation type="submission" date="2018-09" db="EMBL/GenBank/DDBJ databases">
        <title>A genomic encyclopedia of anaerobic methanotrophic archaea.</title>
        <authorList>
            <person name="Skennerton C.T."/>
            <person name="Chadwick G.L."/>
            <person name="Laso-Perez R."/>
            <person name="Leu A.O."/>
            <person name="Speth D.R."/>
            <person name="Yu H."/>
            <person name="Morgan-Lang C."/>
            <person name="Hatzenpichler R."/>
            <person name="Goudeau D."/>
            <person name="Malmstrom R."/>
            <person name="Woyke T."/>
            <person name="Hallam S."/>
            <person name="Tyson G.W."/>
            <person name="Wegener G."/>
            <person name="Boetius A."/>
            <person name="Orphan V.J."/>
        </authorList>
    </citation>
    <scope>NUCLEOTIDE SEQUENCE</scope>
    <source>
        <strain evidence="1">CONS3730D10UFb2</strain>
    </source>
</reference>
<gene>
    <name evidence="1" type="ORF">C5S46_02075</name>
</gene>
<dbReference type="EMBL" id="QYBA01000068">
    <property type="protein sequence ID" value="TKY92158.1"/>
    <property type="molecule type" value="Genomic_DNA"/>
</dbReference>
<evidence type="ECO:0000313" key="1">
    <source>
        <dbReference type="EMBL" id="TKY92158.1"/>
    </source>
</evidence>
<feature type="non-terminal residue" evidence="1">
    <location>
        <position position="112"/>
    </location>
</feature>
<name>A0AC61SC39_9EURY</name>
<protein>
    <submittedName>
        <fullName evidence="1">Archease</fullName>
    </submittedName>
</protein>
<sequence length="112" mass="12511">MHYVTNKSGYEYLPHIADARFIAYGSTLEQVFEQAALAMFNVIIDTNVLKPEKTVGISVESTGLDDLLFDYLSELLYLFEVETIIFGHFKVNSINMSNNGYTLDGQASGETT</sequence>
<accession>A0AC61SC39</accession>
<organism evidence="1 2">
    <name type="scientific">Candidatus Methanomarinus sp</name>
    <dbReference type="NCBI Taxonomy" id="3386244"/>
    <lineage>
        <taxon>Archaea</taxon>
        <taxon>Methanobacteriati</taxon>
        <taxon>Methanobacteriota</taxon>
        <taxon>Stenosarchaea group</taxon>
        <taxon>Methanomicrobia</taxon>
        <taxon>Methanosarcinales</taxon>
        <taxon>ANME-2 cluster</taxon>
        <taxon>Candidatus Methanocomedenaceae</taxon>
        <taxon>Candidatus Methanomarinus</taxon>
    </lineage>
</organism>
<comment type="caution">
    <text evidence="1">The sequence shown here is derived from an EMBL/GenBank/DDBJ whole genome shotgun (WGS) entry which is preliminary data.</text>
</comment>
<evidence type="ECO:0000313" key="2">
    <source>
        <dbReference type="Proteomes" id="UP000315423"/>
    </source>
</evidence>
<dbReference type="Proteomes" id="UP000315423">
    <property type="component" value="Unassembled WGS sequence"/>
</dbReference>